<dbReference type="Gene3D" id="1.10.238.10">
    <property type="entry name" value="EF-hand"/>
    <property type="match status" value="1"/>
</dbReference>
<protein>
    <recommendedName>
        <fullName evidence="3">EF-hand domain-containing protein</fullName>
    </recommendedName>
</protein>
<keyword evidence="1" id="KW-0677">Repeat</keyword>
<dbReference type="PROSITE" id="PS00018">
    <property type="entry name" value="EF_HAND_1"/>
    <property type="match status" value="1"/>
</dbReference>
<dbReference type="AlphaFoldDB" id="A0A7S4CWP0"/>
<dbReference type="SMART" id="SM00054">
    <property type="entry name" value="EFh"/>
    <property type="match status" value="1"/>
</dbReference>
<dbReference type="EMBL" id="HBJA01056608">
    <property type="protein sequence ID" value="CAE0808879.1"/>
    <property type="molecule type" value="Transcribed_RNA"/>
</dbReference>
<evidence type="ECO:0000256" key="2">
    <source>
        <dbReference type="ARBA" id="ARBA00022837"/>
    </source>
</evidence>
<feature type="domain" description="EF-hand" evidence="3">
    <location>
        <begin position="260"/>
        <end position="295"/>
    </location>
</feature>
<proteinExistence type="predicted"/>
<dbReference type="CDD" id="cd00051">
    <property type="entry name" value="EFh"/>
    <property type="match status" value="1"/>
</dbReference>
<keyword evidence="2" id="KW-0106">Calcium</keyword>
<dbReference type="InterPro" id="IPR002048">
    <property type="entry name" value="EF_hand_dom"/>
</dbReference>
<organism evidence="4">
    <name type="scientific">Eutreptiella gymnastica</name>
    <dbReference type="NCBI Taxonomy" id="73025"/>
    <lineage>
        <taxon>Eukaryota</taxon>
        <taxon>Discoba</taxon>
        <taxon>Euglenozoa</taxon>
        <taxon>Euglenida</taxon>
        <taxon>Spirocuta</taxon>
        <taxon>Euglenophyceae</taxon>
        <taxon>Eutreptiales</taxon>
        <taxon>Eutreptiaceae</taxon>
        <taxon>Eutreptiella</taxon>
    </lineage>
</organism>
<evidence type="ECO:0000256" key="1">
    <source>
        <dbReference type="ARBA" id="ARBA00022737"/>
    </source>
</evidence>
<dbReference type="FunFam" id="1.10.238.10:FF:000003">
    <property type="entry name" value="Calmodulin A"/>
    <property type="match status" value="1"/>
</dbReference>
<evidence type="ECO:0000259" key="3">
    <source>
        <dbReference type="PROSITE" id="PS50222"/>
    </source>
</evidence>
<dbReference type="SUPFAM" id="SSF52047">
    <property type="entry name" value="RNI-like"/>
    <property type="match status" value="1"/>
</dbReference>
<gene>
    <name evidence="4" type="ORF">EGYM00163_LOCUS20010</name>
</gene>
<dbReference type="Gene3D" id="3.80.10.10">
    <property type="entry name" value="Ribonuclease Inhibitor"/>
    <property type="match status" value="1"/>
</dbReference>
<dbReference type="InterPro" id="IPR032675">
    <property type="entry name" value="LRR_dom_sf"/>
</dbReference>
<dbReference type="SUPFAM" id="SSF47473">
    <property type="entry name" value="EF-hand"/>
    <property type="match status" value="1"/>
</dbReference>
<dbReference type="InterPro" id="IPR011992">
    <property type="entry name" value="EF-hand-dom_pair"/>
</dbReference>
<dbReference type="PROSITE" id="PS50222">
    <property type="entry name" value="EF_HAND_2"/>
    <property type="match status" value="1"/>
</dbReference>
<name>A0A7S4CWP0_9EUGL</name>
<reference evidence="4" key="1">
    <citation type="submission" date="2021-01" db="EMBL/GenBank/DDBJ databases">
        <authorList>
            <person name="Corre E."/>
            <person name="Pelletier E."/>
            <person name="Niang G."/>
            <person name="Scheremetjew M."/>
            <person name="Finn R."/>
            <person name="Kale V."/>
            <person name="Holt S."/>
            <person name="Cochrane G."/>
            <person name="Meng A."/>
            <person name="Brown T."/>
            <person name="Cohen L."/>
        </authorList>
    </citation>
    <scope>NUCLEOTIDE SEQUENCE</scope>
    <source>
        <strain evidence="4">CCMP1594</strain>
    </source>
</reference>
<dbReference type="Pfam" id="PF13499">
    <property type="entry name" value="EF-hand_7"/>
    <property type="match status" value="1"/>
</dbReference>
<sequence>MTTLNGQTFDGMSAREVYEAQCERFGCKCNSQMLKTLPTEPDVFDSLEIDLSMNMVGTKGLLPVLEVIRISPRLRKFSVKENYLDNAACNQLVQALKDHPSISHLDVSHNPISWTGGMSLLELVDLNPRIKRVDVEGTHIKPDIIDVLARRIEQNQKGHKGGKKPKPINSNVCVRLRCLKALFSEIHRKENHAGRKIHKKNIIKGWKENKRLQGQEDQLGQSDTFWAELQLCCHPDSNDLITWEAFLLISMCEDVSYNPQDVENLREEFKRWDPDGNGYIDLLEMRQMMKELSGGREPSDNEVRSFLKRYDAEGNNTTNWDDFLLMMYEWQQGAPMVGSFCRVADTTLTPTKKYHL</sequence>
<accession>A0A7S4CWP0</accession>
<dbReference type="GO" id="GO:0005509">
    <property type="term" value="F:calcium ion binding"/>
    <property type="evidence" value="ECO:0007669"/>
    <property type="project" value="InterPro"/>
</dbReference>
<dbReference type="InterPro" id="IPR018247">
    <property type="entry name" value="EF_Hand_1_Ca_BS"/>
</dbReference>
<evidence type="ECO:0000313" key="4">
    <source>
        <dbReference type="EMBL" id="CAE0808879.1"/>
    </source>
</evidence>